<evidence type="ECO:0000259" key="3">
    <source>
        <dbReference type="Pfam" id="PF11412"/>
    </source>
</evidence>
<dbReference type="InterPro" id="IPR036249">
    <property type="entry name" value="Thioredoxin-like_sf"/>
</dbReference>
<dbReference type="Pfam" id="PF11412">
    <property type="entry name" value="DsbD_N"/>
    <property type="match status" value="1"/>
</dbReference>
<accession>A0A238J6C9</accession>
<feature type="domain" description="Thiol:disulfide interchange protein DsbD N-terminal" evidence="3">
    <location>
        <begin position="636"/>
        <end position="741"/>
    </location>
</feature>
<keyword evidence="5" id="KW-1185">Reference proteome</keyword>
<feature type="domain" description="Spermatogenesis-associated protein 20-like TRX" evidence="2">
    <location>
        <begin position="24"/>
        <end position="176"/>
    </location>
</feature>
<evidence type="ECO:0000313" key="4">
    <source>
        <dbReference type="EMBL" id="SMX25695.1"/>
    </source>
</evidence>
<dbReference type="InterPro" id="IPR008928">
    <property type="entry name" value="6-hairpin_glycosidase_sf"/>
</dbReference>
<name>A0A238J6C9_9RHOB</name>
<organism evidence="4 5">
    <name type="scientific">Boseongicola aestuarii</name>
    <dbReference type="NCBI Taxonomy" id="1470561"/>
    <lineage>
        <taxon>Bacteria</taxon>
        <taxon>Pseudomonadati</taxon>
        <taxon>Pseudomonadota</taxon>
        <taxon>Alphaproteobacteria</taxon>
        <taxon>Rhodobacterales</taxon>
        <taxon>Paracoccaceae</taxon>
        <taxon>Boseongicola</taxon>
    </lineage>
</organism>
<dbReference type="EMBL" id="FXXQ01000024">
    <property type="protein sequence ID" value="SMX25695.1"/>
    <property type="molecule type" value="Genomic_DNA"/>
</dbReference>
<dbReference type="PANTHER" id="PTHR42899:SF1">
    <property type="entry name" value="SPERMATOGENESIS-ASSOCIATED PROTEIN 20"/>
    <property type="match status" value="1"/>
</dbReference>
<dbReference type="InterPro" id="IPR004879">
    <property type="entry name" value="Ssp411-like_TRX"/>
</dbReference>
<keyword evidence="1" id="KW-0732">Signal</keyword>
<feature type="chain" id="PRO_5012127483" description="Thioredoxin domain-containing protein" evidence="1">
    <location>
        <begin position="21"/>
        <end position="744"/>
    </location>
</feature>
<dbReference type="InterPro" id="IPR028250">
    <property type="entry name" value="DsbDN"/>
</dbReference>
<dbReference type="CDD" id="cd02955">
    <property type="entry name" value="SSP411"/>
    <property type="match status" value="1"/>
</dbReference>
<dbReference type="SUPFAM" id="SSF52833">
    <property type="entry name" value="Thioredoxin-like"/>
    <property type="match status" value="1"/>
</dbReference>
<dbReference type="Pfam" id="PF03190">
    <property type="entry name" value="Thioredox_DsbH"/>
    <property type="match status" value="1"/>
</dbReference>
<reference evidence="4 5" key="1">
    <citation type="submission" date="2017-05" db="EMBL/GenBank/DDBJ databases">
        <authorList>
            <person name="Song R."/>
            <person name="Chenine A.L."/>
            <person name="Ruprecht R.M."/>
        </authorList>
    </citation>
    <scope>NUCLEOTIDE SEQUENCE [LARGE SCALE GENOMIC DNA]</scope>
    <source>
        <strain evidence="4 5">CECT 8489</strain>
    </source>
</reference>
<protein>
    <recommendedName>
        <fullName evidence="6">Thioredoxin domain-containing protein</fullName>
    </recommendedName>
</protein>
<dbReference type="InterPro" id="IPR024705">
    <property type="entry name" value="Ssp411"/>
</dbReference>
<sequence length="744" mass="82391">MQIPLLFLIVLLTTSTLADAREANHLQGADSPYLLQHVDNPVDWYPWGPEALNMARDENKLIFVSVGYSSCHWCHVMEEESFESEAIAALLNEHFVSIKIDRESRPDLDEQFMVVTQVLAGGGGWPNSVFLTPEGDPFFAGGYFPPDVFEDVVMKVQEAWRDDPAFVSAEAAKVASVVSRALSQRVAARELTPEIAQLAVQGILEETDSFYGGYGVAPKFPREPLFLFLLDHAERTGEREALEAVTGMLDGMIKGGIHDHVGGGFHRYAIDPEWHVPHFEKMLYTQALTGRLLVRAWAITGEQHYRRAAERTFDYVLREMQSPEGGFFSAQDADSLSAAGERVEGAYYMWTPSDLASLEEDAALVRAVFQVEPDGDFERANVLNLVALPSEIAFDAGFAPSAFLTRLDGILGEMYQLRGNRPPPFLDEKVVVSWNAVMIETLAEAANRLKRPEYYRAADKATRFILEHMRSDEEFKRIWFNGSPGTPAQLPDYAGLGLALIALHDYAPSDHQSNYWLQEAAALADDLRIRFGPVDNGLRMTESLEGLGEFIPVDDTEIPSGNALALTLFTRLAHRAHLAHIEQDAFRLAGALSGLAADIPEQRGFAFKAIQELQEGATGPIRHVAKGAVRAEIRNNREAGEILIDIQIADGWHINAHEPLEDYFIATDFSVEAVPGVEIAYPDPAIKSLSFNDMPLALYEGHLQIVAKSADPADTASARRAVLTIQACNDEICLQPEKLVFALW</sequence>
<evidence type="ECO:0000259" key="2">
    <source>
        <dbReference type="Pfam" id="PF03190"/>
    </source>
</evidence>
<dbReference type="Gene3D" id="2.60.40.1250">
    <property type="entry name" value="Thiol:disulfide interchange protein DsbD, N-terminal domain"/>
    <property type="match status" value="1"/>
</dbReference>
<gene>
    <name evidence="4" type="ORF">BOA8489_03839</name>
</gene>
<dbReference type="SUPFAM" id="SSF48208">
    <property type="entry name" value="Six-hairpin glycosidases"/>
    <property type="match status" value="1"/>
</dbReference>
<dbReference type="InterPro" id="IPR036929">
    <property type="entry name" value="DsbDN_sf"/>
</dbReference>
<dbReference type="OrthoDB" id="9762614at2"/>
<evidence type="ECO:0000256" key="1">
    <source>
        <dbReference type="SAM" id="SignalP"/>
    </source>
</evidence>
<dbReference type="InterPro" id="IPR012341">
    <property type="entry name" value="6hp_glycosidase-like_sf"/>
</dbReference>
<feature type="signal peptide" evidence="1">
    <location>
        <begin position="1"/>
        <end position="20"/>
    </location>
</feature>
<evidence type="ECO:0000313" key="5">
    <source>
        <dbReference type="Proteomes" id="UP000201838"/>
    </source>
</evidence>
<dbReference type="PIRSF" id="PIRSF006402">
    <property type="entry name" value="UCP006402_thioredoxin"/>
    <property type="match status" value="1"/>
</dbReference>
<dbReference type="Gene3D" id="1.50.10.10">
    <property type="match status" value="1"/>
</dbReference>
<dbReference type="AlphaFoldDB" id="A0A238J6C9"/>
<dbReference type="RefSeq" id="WP_093975880.1">
    <property type="nucleotide sequence ID" value="NZ_FXXQ01000024.1"/>
</dbReference>
<dbReference type="PANTHER" id="PTHR42899">
    <property type="entry name" value="SPERMATOGENESIS-ASSOCIATED PROTEIN 20"/>
    <property type="match status" value="1"/>
</dbReference>
<dbReference type="GO" id="GO:0005975">
    <property type="term" value="P:carbohydrate metabolic process"/>
    <property type="evidence" value="ECO:0007669"/>
    <property type="project" value="InterPro"/>
</dbReference>
<dbReference type="Proteomes" id="UP000201838">
    <property type="component" value="Unassembled WGS sequence"/>
</dbReference>
<dbReference type="Gene3D" id="3.40.30.10">
    <property type="entry name" value="Glutaredoxin"/>
    <property type="match status" value="1"/>
</dbReference>
<proteinExistence type="predicted"/>
<evidence type="ECO:0008006" key="6">
    <source>
        <dbReference type="Google" id="ProtNLM"/>
    </source>
</evidence>